<protein>
    <recommendedName>
        <fullName evidence="2">tRNA pseudouridine(55) synthase</fullName>
        <ecNumber evidence="2">5.4.99.25</ecNumber>
    </recommendedName>
</protein>
<evidence type="ECO:0000256" key="4">
    <source>
        <dbReference type="ARBA" id="ARBA00023235"/>
    </source>
</evidence>
<feature type="domain" description="tRNA pseudouridylate synthase B C-terminal" evidence="7">
    <location>
        <begin position="555"/>
        <end position="597"/>
    </location>
</feature>
<dbReference type="NCBIfam" id="TIGR00431">
    <property type="entry name" value="TruB"/>
    <property type="match status" value="1"/>
</dbReference>
<dbReference type="HAMAP" id="MF_01080">
    <property type="entry name" value="TruB_bact"/>
    <property type="match status" value="1"/>
</dbReference>
<dbReference type="CDD" id="cd02573">
    <property type="entry name" value="PseudoU_synth_EcTruB"/>
    <property type="match status" value="1"/>
</dbReference>
<dbReference type="InterPro" id="IPR032819">
    <property type="entry name" value="TruB_C"/>
</dbReference>
<keyword evidence="9" id="KW-1185">Reference proteome</keyword>
<sequence>MHQSLPFISLVPINKPSHSCLHRFAACCCLSSLPDHHRTGLVSVLGAGLGLGFHRSPEYAEEGWKKKLLPSPPLAVVFFTHGFQKWNRHGRRICYRKKFLWGSGGNVLGLGFSPAPAAASEEKKKMSSSYDRQKMQELLLQQKVFSSLSETGREEEEQQQQPWKAAKLAELDDGSRSSSSSDGGGREEEDKEASVGRKWKTQLLQRVRKAAAAAAAAVGDDGGFDEAEEKNRMTAEERLELFEDWAATKISKEGQGAVAIIQEMRQALAPGSQPVSSSRDLDSSAISFESSQKSFVFPLRSNVEEKARGLQKETHPAAYSSSVGVFPQRTNPSSMVRFIETLRTNPQLLKLPKEKDPLTGLEQRPIVVKRNAKVPEDWDGPGGTVVLIDKPKGWTSFAVCSRIRHMLGIKKVGHAGTLDPMATGLLIVCVGKATKLADSYQAMTKVYSGTMRLGEYTPSYDADTEVTKTLPWEHIQDSHIMGAKQAFIGDIMQVPPMFSAIKVGGERLYKKARRGEEISVPPRPVTIYDFHLERNSVNRQDLDFVVICSKGTYVRTLCADLGQALDSYAHLTALRREKIGNLNVEDAWSVADVADHCNKLSSMQLQPTQD</sequence>
<evidence type="ECO:0000259" key="7">
    <source>
        <dbReference type="Pfam" id="PF16198"/>
    </source>
</evidence>
<dbReference type="InterPro" id="IPR014780">
    <property type="entry name" value="tRNA_psdUridine_synth_TruB"/>
</dbReference>
<dbReference type="Pfam" id="PF01509">
    <property type="entry name" value="TruB_N"/>
    <property type="match status" value="1"/>
</dbReference>
<feature type="domain" description="Pseudouridine synthase II N-terminal" evidence="6">
    <location>
        <begin position="404"/>
        <end position="554"/>
    </location>
</feature>
<evidence type="ECO:0000256" key="1">
    <source>
        <dbReference type="ARBA" id="ARBA00008999"/>
    </source>
</evidence>
<dbReference type="Pfam" id="PF16198">
    <property type="entry name" value="TruB_C_2"/>
    <property type="match status" value="1"/>
</dbReference>
<dbReference type="Proteomes" id="UP001497444">
    <property type="component" value="Chromosome 9"/>
</dbReference>
<feature type="region of interest" description="Disordered" evidence="5">
    <location>
        <begin position="149"/>
        <end position="197"/>
    </location>
</feature>
<dbReference type="EMBL" id="OZ020104">
    <property type="protein sequence ID" value="CAK9278473.1"/>
    <property type="molecule type" value="Genomic_DNA"/>
</dbReference>
<evidence type="ECO:0000313" key="8">
    <source>
        <dbReference type="EMBL" id="CAK9278473.1"/>
    </source>
</evidence>
<evidence type="ECO:0000256" key="5">
    <source>
        <dbReference type="SAM" id="MobiDB-lite"/>
    </source>
</evidence>
<proteinExistence type="inferred from homology"/>
<dbReference type="EC" id="5.4.99.25" evidence="2"/>
<dbReference type="PANTHER" id="PTHR13767">
    <property type="entry name" value="TRNA-PSEUDOURIDINE SYNTHASE"/>
    <property type="match status" value="1"/>
</dbReference>
<accession>A0ABP0XL78</accession>
<dbReference type="SUPFAM" id="SSF55120">
    <property type="entry name" value="Pseudouridine synthase"/>
    <property type="match status" value="1"/>
</dbReference>
<dbReference type="InterPro" id="IPR020103">
    <property type="entry name" value="PsdUridine_synth_cat_dom_sf"/>
</dbReference>
<reference evidence="8" key="1">
    <citation type="submission" date="2024-02" db="EMBL/GenBank/DDBJ databases">
        <authorList>
            <consortium name="ELIXIR-Norway"/>
            <consortium name="Elixir Norway"/>
        </authorList>
    </citation>
    <scope>NUCLEOTIDE SEQUENCE</scope>
</reference>
<evidence type="ECO:0000256" key="2">
    <source>
        <dbReference type="ARBA" id="ARBA00012787"/>
    </source>
</evidence>
<keyword evidence="3" id="KW-0819">tRNA processing</keyword>
<dbReference type="Gene3D" id="3.30.2350.10">
    <property type="entry name" value="Pseudouridine synthase"/>
    <property type="match status" value="1"/>
</dbReference>
<comment type="similarity">
    <text evidence="1">Belongs to the pseudouridine synthase TruB family.</text>
</comment>
<organism evidence="8 9">
    <name type="scientific">Sphagnum jensenii</name>
    <dbReference type="NCBI Taxonomy" id="128206"/>
    <lineage>
        <taxon>Eukaryota</taxon>
        <taxon>Viridiplantae</taxon>
        <taxon>Streptophyta</taxon>
        <taxon>Embryophyta</taxon>
        <taxon>Bryophyta</taxon>
        <taxon>Sphagnophytina</taxon>
        <taxon>Sphagnopsida</taxon>
        <taxon>Sphagnales</taxon>
        <taxon>Sphagnaceae</taxon>
        <taxon>Sphagnum</taxon>
    </lineage>
</organism>
<name>A0ABP0XL78_9BRYO</name>
<feature type="compositionally biased region" description="Basic and acidic residues" evidence="5">
    <location>
        <begin position="184"/>
        <end position="195"/>
    </location>
</feature>
<gene>
    <name evidence="8" type="ORF">CSSPJE1EN1_LOCUS23951</name>
</gene>
<dbReference type="InterPro" id="IPR002501">
    <property type="entry name" value="PsdUridine_synth_N"/>
</dbReference>
<evidence type="ECO:0000259" key="6">
    <source>
        <dbReference type="Pfam" id="PF01509"/>
    </source>
</evidence>
<dbReference type="PANTHER" id="PTHR13767:SF2">
    <property type="entry name" value="PSEUDOURIDYLATE SYNTHASE TRUB1"/>
    <property type="match status" value="1"/>
</dbReference>
<evidence type="ECO:0000313" key="9">
    <source>
        <dbReference type="Proteomes" id="UP001497444"/>
    </source>
</evidence>
<evidence type="ECO:0000256" key="3">
    <source>
        <dbReference type="ARBA" id="ARBA00022694"/>
    </source>
</evidence>
<keyword evidence="4" id="KW-0413">Isomerase</keyword>